<evidence type="ECO:0000256" key="1">
    <source>
        <dbReference type="SAM" id="Phobius"/>
    </source>
</evidence>
<dbReference type="NCBIfam" id="TIGR04570">
    <property type="entry name" value="mollicut_2TM"/>
    <property type="match status" value="1"/>
</dbReference>
<evidence type="ECO:0000313" key="3">
    <source>
        <dbReference type="Proteomes" id="UP000241093"/>
    </source>
</evidence>
<protein>
    <submittedName>
        <fullName evidence="2">Putative transmembrane protein</fullName>
    </submittedName>
</protein>
<reference evidence="2 3" key="1">
    <citation type="submission" date="2015-04" db="EMBL/GenBank/DDBJ databases">
        <title>Genome sequence of Mycoplasma leachii strain 06049.</title>
        <authorList>
            <person name="Sirand-Pugnet P."/>
            <person name="Breton M."/>
            <person name="Dordet-Frisoni E."/>
            <person name="Baranowski E."/>
            <person name="Barre A."/>
            <person name="Couture C."/>
            <person name="Dupuy V."/>
            <person name="Gaurivaud P."/>
            <person name="Jacob D."/>
            <person name="Lemaitre C."/>
            <person name="Manso-Silvan L."/>
            <person name="Nikolski M."/>
            <person name="Nouvel L.-X."/>
            <person name="Poumarat F."/>
            <person name="Tardy F."/>
            <person name="Thebault P."/>
            <person name="Theil S."/>
            <person name="Citti C."/>
            <person name="Thiaucourt F."/>
            <person name="Blanchard A."/>
        </authorList>
    </citation>
    <scope>NUCLEOTIDE SEQUENCE [LARGE SCALE GENOMIC DNA]</scope>
    <source>
        <strain evidence="2 3">06049</strain>
    </source>
</reference>
<dbReference type="AlphaFoldDB" id="A0A2T4IAG0"/>
<comment type="caution">
    <text evidence="2">The sequence shown here is derived from an EMBL/GenBank/DDBJ whole genome shotgun (WGS) entry which is preliminary data.</text>
</comment>
<keyword evidence="1 2" id="KW-0812">Transmembrane</keyword>
<proteinExistence type="predicted"/>
<dbReference type="Proteomes" id="UP000241093">
    <property type="component" value="Unassembled WGS sequence"/>
</dbReference>
<feature type="transmembrane region" description="Helical" evidence="1">
    <location>
        <begin position="48"/>
        <end position="74"/>
    </location>
</feature>
<accession>A0A2T4IAG0</accession>
<keyword evidence="1" id="KW-1133">Transmembrane helix</keyword>
<dbReference type="EMBL" id="LAUU01000004">
    <property type="protein sequence ID" value="PTD31631.1"/>
    <property type="molecule type" value="Genomic_DNA"/>
</dbReference>
<gene>
    <name evidence="2" type="ORF">MLEAa_1650</name>
</gene>
<name>A0A2T4IAG0_9MOLU</name>
<organism evidence="2 3">
    <name type="scientific">Mycoplasma leachii 06049</name>
    <dbReference type="NCBI Taxonomy" id="1188244"/>
    <lineage>
        <taxon>Bacteria</taxon>
        <taxon>Bacillati</taxon>
        <taxon>Mycoplasmatota</taxon>
        <taxon>Mollicutes</taxon>
        <taxon>Mycoplasmataceae</taxon>
        <taxon>Mycoplasma</taxon>
    </lineage>
</organism>
<feature type="transmembrane region" description="Helical" evidence="1">
    <location>
        <begin position="21"/>
        <end position="42"/>
    </location>
</feature>
<keyword evidence="1" id="KW-0472">Membrane</keyword>
<sequence>MNEFNLAKDKTMISKIFKKIPWFYHLIFFLIGLVVGLLFQFLRVKTFAFPYFFILFFAVLLTYCVLFIIISPMIKQNWFIKRVKNEK</sequence>
<dbReference type="RefSeq" id="WP_011166920.1">
    <property type="nucleotide sequence ID" value="NZ_LAUU01000004.1"/>
</dbReference>
<evidence type="ECO:0000313" key="2">
    <source>
        <dbReference type="EMBL" id="PTD31631.1"/>
    </source>
</evidence>
<dbReference type="InterPro" id="IPR030814">
    <property type="entry name" value="Mollicut_2TM"/>
</dbReference>